<dbReference type="RefSeq" id="WP_381609007.1">
    <property type="nucleotide sequence ID" value="NZ_JBHTEB010000001.1"/>
</dbReference>
<dbReference type="EMBL" id="JBHTEB010000001">
    <property type="protein sequence ID" value="MFD0315618.1"/>
    <property type="molecule type" value="Genomic_DNA"/>
</dbReference>
<dbReference type="SUPFAM" id="SSF50965">
    <property type="entry name" value="Galactose oxidase, central domain"/>
    <property type="match status" value="1"/>
</dbReference>
<protein>
    <recommendedName>
        <fullName evidence="4">Secreted protein</fullName>
    </recommendedName>
</protein>
<keyword evidence="3" id="KW-1185">Reference proteome</keyword>
<comment type="caution">
    <text evidence="2">The sequence shown here is derived from an EMBL/GenBank/DDBJ whole genome shotgun (WGS) entry which is preliminary data.</text>
</comment>
<reference evidence="3" key="1">
    <citation type="journal article" date="2019" name="Int. J. Syst. Evol. Microbiol.">
        <title>The Global Catalogue of Microorganisms (GCM) 10K type strain sequencing project: providing services to taxonomists for standard genome sequencing and annotation.</title>
        <authorList>
            <consortium name="The Broad Institute Genomics Platform"/>
            <consortium name="The Broad Institute Genome Sequencing Center for Infectious Disease"/>
            <person name="Wu L."/>
            <person name="Ma J."/>
        </authorList>
    </citation>
    <scope>NUCLEOTIDE SEQUENCE [LARGE SCALE GENOMIC DNA]</scope>
    <source>
        <strain evidence="3">CGMCC 4.7400</strain>
    </source>
</reference>
<feature type="chain" id="PRO_5047265620" description="Secreted protein" evidence="1">
    <location>
        <begin position="20"/>
        <end position="383"/>
    </location>
</feature>
<proteinExistence type="predicted"/>
<evidence type="ECO:0000256" key="1">
    <source>
        <dbReference type="SAM" id="SignalP"/>
    </source>
</evidence>
<feature type="signal peptide" evidence="1">
    <location>
        <begin position="1"/>
        <end position="19"/>
    </location>
</feature>
<organism evidence="2 3">
    <name type="scientific">Streptomyces flavalbus</name>
    <dbReference type="NCBI Taxonomy" id="2665155"/>
    <lineage>
        <taxon>Bacteria</taxon>
        <taxon>Bacillati</taxon>
        <taxon>Actinomycetota</taxon>
        <taxon>Actinomycetes</taxon>
        <taxon>Kitasatosporales</taxon>
        <taxon>Streptomycetaceae</taxon>
        <taxon>Streptomyces</taxon>
    </lineage>
</organism>
<dbReference type="Proteomes" id="UP001597023">
    <property type="component" value="Unassembled WGS sequence"/>
</dbReference>
<dbReference type="InterPro" id="IPR011043">
    <property type="entry name" value="Gal_Oxase/kelch_b-propeller"/>
</dbReference>
<name>A0ABW2WC33_9ACTN</name>
<evidence type="ECO:0000313" key="3">
    <source>
        <dbReference type="Proteomes" id="UP001597023"/>
    </source>
</evidence>
<gene>
    <name evidence="2" type="ORF">ACFQZ6_15570</name>
</gene>
<evidence type="ECO:0008006" key="4">
    <source>
        <dbReference type="Google" id="ProtNLM"/>
    </source>
</evidence>
<sequence>MLAGAAFVALALSSGTAHADGRWRAADLTAVGDAQLYGVTPVDADTTWAYGVSVAQDGKARVTTPLLLARDGDSGGWRRIPMRGWTNSDNRINSVAASARDDAWAVGDYEPQSGAIHTQHWDGTGWSVVGAPVPDGVRFTDAGLLDVSVRAVGDAWAVGWITVVDSEVPDPDKPGGTIQETHFEAVVQHWDGDAWRLVALPDAASLMVNSVTAVGADDVWVSGYDAADQPVMLRYAGGRWSRVPVPYDGVNGELMDVEARGSGDVWAAGRKLNDDEDRGHALLAHWNGRSWRQVKAPASAGRVTDLALAPDGVAVTGRQADGTPYVLRLRDGRWSDPGVPSGGTADSYRSLAGLTWTPRGLTVAGNDWGPTGLPTPLLLTSGR</sequence>
<accession>A0ABW2WC33</accession>
<keyword evidence="1" id="KW-0732">Signal</keyword>
<evidence type="ECO:0000313" key="2">
    <source>
        <dbReference type="EMBL" id="MFD0315618.1"/>
    </source>
</evidence>